<dbReference type="Pfam" id="PF08506">
    <property type="entry name" value="Cse1"/>
    <property type="match status" value="1"/>
</dbReference>
<dbReference type="GO" id="GO:0005829">
    <property type="term" value="C:cytosol"/>
    <property type="evidence" value="ECO:0007669"/>
    <property type="project" value="TreeGrafter"/>
</dbReference>
<comment type="subcellular location">
    <subcellularLocation>
        <location evidence="2">Cytoplasm</location>
    </subcellularLocation>
    <subcellularLocation>
        <location evidence="1">Nucleus</location>
    </subcellularLocation>
</comment>
<evidence type="ECO:0000256" key="7">
    <source>
        <dbReference type="ARBA" id="ARBA00023242"/>
    </source>
</evidence>
<dbReference type="KEGG" id="spar:SPRG_03108"/>
<dbReference type="GO" id="GO:0005635">
    <property type="term" value="C:nuclear envelope"/>
    <property type="evidence" value="ECO:0007669"/>
    <property type="project" value="TreeGrafter"/>
</dbReference>
<feature type="compositionally biased region" description="Acidic residues" evidence="8">
    <location>
        <begin position="903"/>
        <end position="917"/>
    </location>
</feature>
<protein>
    <recommendedName>
        <fullName evidence="9">Importin N-terminal domain-containing protein</fullName>
    </recommendedName>
</protein>
<evidence type="ECO:0000256" key="5">
    <source>
        <dbReference type="ARBA" id="ARBA00022490"/>
    </source>
</evidence>
<reference evidence="10 11" key="1">
    <citation type="journal article" date="2013" name="PLoS Genet.">
        <title>Distinctive expansion of potential virulence genes in the genome of the oomycete fish pathogen Saprolegnia parasitica.</title>
        <authorList>
            <person name="Jiang R.H."/>
            <person name="de Bruijn I."/>
            <person name="Haas B.J."/>
            <person name="Belmonte R."/>
            <person name="Lobach L."/>
            <person name="Christie J."/>
            <person name="van den Ackerveken G."/>
            <person name="Bottin A."/>
            <person name="Bulone V."/>
            <person name="Diaz-Moreno S.M."/>
            <person name="Dumas B."/>
            <person name="Fan L."/>
            <person name="Gaulin E."/>
            <person name="Govers F."/>
            <person name="Grenville-Briggs L.J."/>
            <person name="Horner N.R."/>
            <person name="Levin J.Z."/>
            <person name="Mammella M."/>
            <person name="Meijer H.J."/>
            <person name="Morris P."/>
            <person name="Nusbaum C."/>
            <person name="Oome S."/>
            <person name="Phillips A.J."/>
            <person name="van Rooyen D."/>
            <person name="Rzeszutek E."/>
            <person name="Saraiva M."/>
            <person name="Secombes C.J."/>
            <person name="Seidl M.F."/>
            <person name="Snel B."/>
            <person name="Stassen J.H."/>
            <person name="Sykes S."/>
            <person name="Tripathy S."/>
            <person name="van den Berg H."/>
            <person name="Vega-Arreguin J.C."/>
            <person name="Wawra S."/>
            <person name="Young S.K."/>
            <person name="Zeng Q."/>
            <person name="Dieguez-Uribeondo J."/>
            <person name="Russ C."/>
            <person name="Tyler B.M."/>
            <person name="van West P."/>
        </authorList>
    </citation>
    <scope>NUCLEOTIDE SEQUENCE [LARGE SCALE GENOMIC DNA]</scope>
    <source>
        <strain evidence="10 11">CBS 223.65</strain>
    </source>
</reference>
<dbReference type="InterPro" id="IPR013713">
    <property type="entry name" value="XPO2_central"/>
</dbReference>
<evidence type="ECO:0000256" key="1">
    <source>
        <dbReference type="ARBA" id="ARBA00004123"/>
    </source>
</evidence>
<dbReference type="Proteomes" id="UP000030745">
    <property type="component" value="Unassembled WGS sequence"/>
</dbReference>
<dbReference type="InterPro" id="IPR011989">
    <property type="entry name" value="ARM-like"/>
</dbReference>
<dbReference type="InterPro" id="IPR001494">
    <property type="entry name" value="Importin-beta_N"/>
</dbReference>
<dbReference type="Pfam" id="PF25758">
    <property type="entry name" value="TPR_IPO11"/>
    <property type="match status" value="1"/>
</dbReference>
<keyword evidence="5" id="KW-0963">Cytoplasm</keyword>
<dbReference type="GO" id="GO:0031267">
    <property type="term" value="F:small GTPase binding"/>
    <property type="evidence" value="ECO:0007669"/>
    <property type="project" value="InterPro"/>
</dbReference>
<accession>A0A067CYK9</accession>
<evidence type="ECO:0000256" key="4">
    <source>
        <dbReference type="ARBA" id="ARBA00022448"/>
    </source>
</evidence>
<dbReference type="RefSeq" id="XP_012197091.1">
    <property type="nucleotide sequence ID" value="XM_012341701.1"/>
</dbReference>
<dbReference type="PANTHER" id="PTHR10997">
    <property type="entry name" value="IMPORTIN-7, 8, 11"/>
    <property type="match status" value="1"/>
</dbReference>
<keyword evidence="7" id="KW-0539">Nucleus</keyword>
<dbReference type="InterPro" id="IPR016024">
    <property type="entry name" value="ARM-type_fold"/>
</dbReference>
<evidence type="ECO:0000256" key="3">
    <source>
        <dbReference type="ARBA" id="ARBA00007991"/>
    </source>
</evidence>
<name>A0A067CYK9_SAPPC</name>
<dbReference type="STRING" id="695850.A0A067CYK9"/>
<feature type="domain" description="Importin N-terminal" evidence="9">
    <location>
        <begin position="24"/>
        <end position="102"/>
    </location>
</feature>
<dbReference type="InterPro" id="IPR058669">
    <property type="entry name" value="TPR_IPO7/11-like"/>
</dbReference>
<keyword evidence="4" id="KW-0813">Transport</keyword>
<dbReference type="SUPFAM" id="SSF48371">
    <property type="entry name" value="ARM repeat"/>
    <property type="match status" value="1"/>
</dbReference>
<evidence type="ECO:0000313" key="10">
    <source>
        <dbReference type="EMBL" id="KDO31892.1"/>
    </source>
</evidence>
<dbReference type="EMBL" id="KK583196">
    <property type="protein sequence ID" value="KDO31892.1"/>
    <property type="molecule type" value="Genomic_DNA"/>
</dbReference>
<sequence>MDAPTLHNILLHTFSNDGGARKAAEDAVANLHTVRGSIVLLAQLVSAADVQREIRQAGAVALKNMVLKHWEGVNQADNTMLSVFPNSDKDEYRKHIFESLLTMEDRSLRAILAEAVSQIARVDFPNQWPGLVAEITTNVQSGDVTRICNALLALRKLVKLYEYRREENRADLNTIVGVTFPMLRGMLAQLMTNNSLEAAHMIHLILKIYWSCMQVSLPPMLATTTEVTAWMEIFGTLLTKRLPEASEGVEPLGQPTDADERAKWPWWKVKKWNLQILTRFYMRWGNPKHVPEELAEMSKFYRANINPPMLAGVLETLALRKNGHFCTDRVVHLCLTYLNEAVKSSLAFKQLKPHLHFLLFEVVHPALCLTKSDLQLWEEDPHEFVRKTNDFFEDYLSPVNAARDLLNELCTLRGKDCFSNVLMFYNQILSAYQAAPVEARDVVQKDAVLHGLMSLDKLLVKSKAHKAQVETLLLTHVLPEFHNSHGFLRLRACKMFTGHFISDIAFADTTVTEIAQCMLKCMKDPELPVQIEAAKTLRYIVTYEHSTAALDVMRPLLPDIMQQYFSLMDEIGNDDVVIALEHIIDAFADEIGPYAVQLIQKLVDCFLQFAESGDEDDEACMTAASCLDTVNTILYSIHNQPEYFPLFLEPLVPVLDRVLSSEDYLEYLESGLDILISLTYHSKSIAPSVWALFPKLFSSYNDWAADYISNYVSLIDNFIGLDVNAFLAGGVVGVDGSRVSYLEMVFQMAAHVFKTSEGEESDKSLELVAACRLLYSILHNCLRHDISVCVPMIVQITCLKLSRSLQTNVVTALFGVIASALNYNPALTLTTMESFQATDPLFRAWMTHLPNIKSYMDRKMMVLGLMAIFKLPLAELPPTLQPHLQGLLVGAVTQLQEIQKEPQEEEDSENESDDGEGFDQLVDQGGYASDEDAEDLQDEEIAAWMRELQRNGEDGSYFMGGDDDDYGTSELDNIDEFAVFLETVQALHSTNPAAFQALHLDTDEFKATCDTFAAEIHRRQQEAIEDAHAQVNGQ</sequence>
<dbReference type="GeneID" id="24125637"/>
<evidence type="ECO:0000256" key="8">
    <source>
        <dbReference type="SAM" id="MobiDB-lite"/>
    </source>
</evidence>
<dbReference type="PANTHER" id="PTHR10997:SF18">
    <property type="entry name" value="D-IMPORTIN 7_RANBP7"/>
    <property type="match status" value="1"/>
</dbReference>
<keyword evidence="6" id="KW-0653">Protein transport</keyword>
<evidence type="ECO:0000259" key="9">
    <source>
        <dbReference type="PROSITE" id="PS50166"/>
    </source>
</evidence>
<gene>
    <name evidence="10" type="ORF">SPRG_03108</name>
</gene>
<organism evidence="10 11">
    <name type="scientific">Saprolegnia parasitica (strain CBS 223.65)</name>
    <dbReference type="NCBI Taxonomy" id="695850"/>
    <lineage>
        <taxon>Eukaryota</taxon>
        <taxon>Sar</taxon>
        <taxon>Stramenopiles</taxon>
        <taxon>Oomycota</taxon>
        <taxon>Saprolegniomycetes</taxon>
        <taxon>Saprolegniales</taxon>
        <taxon>Saprolegniaceae</taxon>
        <taxon>Saprolegnia</taxon>
    </lineage>
</organism>
<evidence type="ECO:0000256" key="6">
    <source>
        <dbReference type="ARBA" id="ARBA00022927"/>
    </source>
</evidence>
<feature type="region of interest" description="Disordered" evidence="8">
    <location>
        <begin position="898"/>
        <end position="924"/>
    </location>
</feature>
<comment type="similarity">
    <text evidence="3">Belongs to the importin beta family.</text>
</comment>
<evidence type="ECO:0000256" key="2">
    <source>
        <dbReference type="ARBA" id="ARBA00004496"/>
    </source>
</evidence>
<dbReference type="OrthoDB" id="760868at2759"/>
<dbReference type="SMART" id="SM00913">
    <property type="entry name" value="IBN_N"/>
    <property type="match status" value="1"/>
</dbReference>
<proteinExistence type="inferred from homology"/>
<dbReference type="OMA" id="WVAKTSW"/>
<keyword evidence="11" id="KW-1185">Reference proteome</keyword>
<dbReference type="Gene3D" id="1.25.10.10">
    <property type="entry name" value="Leucine-rich Repeat Variant"/>
    <property type="match status" value="1"/>
</dbReference>
<dbReference type="PROSITE" id="PS50166">
    <property type="entry name" value="IMPORTIN_B_NT"/>
    <property type="match status" value="1"/>
</dbReference>
<dbReference type="GO" id="GO:0006606">
    <property type="term" value="P:protein import into nucleus"/>
    <property type="evidence" value="ECO:0007669"/>
    <property type="project" value="TreeGrafter"/>
</dbReference>
<evidence type="ECO:0000313" key="11">
    <source>
        <dbReference type="Proteomes" id="UP000030745"/>
    </source>
</evidence>
<dbReference type="Pfam" id="PF03810">
    <property type="entry name" value="IBN_N"/>
    <property type="match status" value="1"/>
</dbReference>
<dbReference type="AlphaFoldDB" id="A0A067CYK9"/>
<dbReference type="VEuPathDB" id="FungiDB:SPRG_03108"/>